<dbReference type="EMBL" id="LWGR01000007">
    <property type="protein sequence ID" value="KZM73466.1"/>
    <property type="molecule type" value="Genomic_DNA"/>
</dbReference>
<accession>A0A164MLF5</accession>
<keyword evidence="1" id="KW-1133">Transmembrane helix</keyword>
<protein>
    <submittedName>
        <fullName evidence="3">Fatty acid desaturase</fullName>
    </submittedName>
</protein>
<sequence length="353" mass="39128">MTATTTTGSEAALGISMSEARRLVIDLKRPAPWIYWPDLLASVAVGAAAFAAFPVRAPLSPVAAVCVLVSALAFYRAVLFVHELVHAAADLRGFTLVWHLLVGIPFLAPKFVYEFHREHHASRTYGTAADGEYVDYATGPWWRVLATPCTALVGLPVFILRFLVLAPLSWLVPPLRRFVLTRASALAIDAEFVRTLPDGPVPRRWIVQEAACFGYCLTMAALLATGHLPLIRFAQFYAVITVLLFVNWLRVLASHRYEGGGAPMSFPDQILDSVDHTSFPLLAELWAPVGLRYHAVHHFFPWLPYHALPQARRRLVAALPADGGYRHTADPSLWATLRRLLARTRRDAKGALR</sequence>
<name>A0A164MLF5_9NOCA</name>
<reference evidence="3 4" key="1">
    <citation type="submission" date="2016-04" db="EMBL/GenBank/DDBJ databases">
        <authorList>
            <person name="Evans L.H."/>
            <person name="Alamgir A."/>
            <person name="Owens N."/>
            <person name="Weber N.D."/>
            <person name="Virtaneva K."/>
            <person name="Barbian K."/>
            <person name="Babar A."/>
            <person name="Rosenke K."/>
        </authorList>
    </citation>
    <scope>NUCLEOTIDE SEQUENCE [LARGE SCALE GENOMIC DNA]</scope>
    <source>
        <strain evidence="3 4">IFM 0406</strain>
    </source>
</reference>
<evidence type="ECO:0000256" key="1">
    <source>
        <dbReference type="SAM" id="Phobius"/>
    </source>
</evidence>
<evidence type="ECO:0000313" key="4">
    <source>
        <dbReference type="Proteomes" id="UP000076512"/>
    </source>
</evidence>
<feature type="domain" description="Fatty acid desaturase" evidence="2">
    <location>
        <begin position="62"/>
        <end position="326"/>
    </location>
</feature>
<gene>
    <name evidence="3" type="ORF">AWN90_33080</name>
</gene>
<feature type="transmembrane region" description="Helical" evidence="1">
    <location>
        <begin position="91"/>
        <end position="108"/>
    </location>
</feature>
<evidence type="ECO:0000313" key="3">
    <source>
        <dbReference type="EMBL" id="KZM73466.1"/>
    </source>
</evidence>
<keyword evidence="1" id="KW-0472">Membrane</keyword>
<feature type="transmembrane region" description="Helical" evidence="1">
    <location>
        <begin position="59"/>
        <end position="79"/>
    </location>
</feature>
<dbReference type="InterPro" id="IPR005804">
    <property type="entry name" value="FA_desaturase_dom"/>
</dbReference>
<proteinExistence type="predicted"/>
<evidence type="ECO:0000259" key="2">
    <source>
        <dbReference type="Pfam" id="PF00487"/>
    </source>
</evidence>
<organism evidence="3 4">
    <name type="scientific">Nocardia terpenica</name>
    <dbReference type="NCBI Taxonomy" id="455432"/>
    <lineage>
        <taxon>Bacteria</taxon>
        <taxon>Bacillati</taxon>
        <taxon>Actinomycetota</taxon>
        <taxon>Actinomycetes</taxon>
        <taxon>Mycobacteriales</taxon>
        <taxon>Nocardiaceae</taxon>
        <taxon>Nocardia</taxon>
    </lineage>
</organism>
<dbReference type="Pfam" id="PF00487">
    <property type="entry name" value="FA_desaturase"/>
    <property type="match status" value="1"/>
</dbReference>
<feature type="transmembrane region" description="Helical" evidence="1">
    <location>
        <begin position="205"/>
        <end position="224"/>
    </location>
</feature>
<dbReference type="GO" id="GO:0006629">
    <property type="term" value="P:lipid metabolic process"/>
    <property type="evidence" value="ECO:0007669"/>
    <property type="project" value="InterPro"/>
</dbReference>
<comment type="caution">
    <text evidence="3">The sequence shown here is derived from an EMBL/GenBank/DDBJ whole genome shotgun (WGS) entry which is preliminary data.</text>
</comment>
<dbReference type="AlphaFoldDB" id="A0A164MLF5"/>
<dbReference type="STRING" id="455432.AWN90_33080"/>
<feature type="transmembrane region" description="Helical" evidence="1">
    <location>
        <begin position="33"/>
        <end position="53"/>
    </location>
</feature>
<keyword evidence="1" id="KW-0812">Transmembrane</keyword>
<keyword evidence="4" id="KW-1185">Reference proteome</keyword>
<dbReference type="Proteomes" id="UP000076512">
    <property type="component" value="Unassembled WGS sequence"/>
</dbReference>
<feature type="transmembrane region" description="Helical" evidence="1">
    <location>
        <begin position="151"/>
        <end position="172"/>
    </location>
</feature>
<feature type="transmembrane region" description="Helical" evidence="1">
    <location>
        <begin position="230"/>
        <end position="249"/>
    </location>
</feature>